<comment type="caution">
    <text evidence="1">The sequence shown here is derived from an EMBL/GenBank/DDBJ whole genome shotgun (WGS) entry which is preliminary data.</text>
</comment>
<name>A0ABN7E875_SPIIN</name>
<dbReference type="Proteomes" id="UP001189122">
    <property type="component" value="Unassembled WGS sequence"/>
</dbReference>
<reference evidence="2" key="1">
    <citation type="journal article" date="2020" name="Sci. Rep.">
        <title>Chromosome-scale genome assembly for the duckweed Spirodela intermedia, integrating cytogenetic maps, PacBio and Oxford Nanopore libraries.</title>
        <authorList>
            <person name="Hoang P.T.N."/>
            <person name="Fiebig A."/>
            <person name="Novak P."/>
            <person name="Macas J."/>
            <person name="Cao H.X."/>
            <person name="Stepanenko A."/>
            <person name="Chen G."/>
            <person name="Borisjuk N."/>
            <person name="Scholz U."/>
            <person name="Schubert I."/>
        </authorList>
    </citation>
    <scope>NUCLEOTIDE SEQUENCE [LARGE SCALE GENOMIC DNA]</scope>
</reference>
<accession>A0ABN7E875</accession>
<protein>
    <recommendedName>
        <fullName evidence="3">Photosystem II protein I</fullName>
    </recommendedName>
</protein>
<dbReference type="EMBL" id="CACRZD030000075">
    <property type="protein sequence ID" value="CAA6674071.1"/>
    <property type="molecule type" value="Genomic_DNA"/>
</dbReference>
<organism evidence="1 2">
    <name type="scientific">Spirodela intermedia</name>
    <name type="common">Intermediate duckweed</name>
    <dbReference type="NCBI Taxonomy" id="51605"/>
    <lineage>
        <taxon>Eukaryota</taxon>
        <taxon>Viridiplantae</taxon>
        <taxon>Streptophyta</taxon>
        <taxon>Embryophyta</taxon>
        <taxon>Tracheophyta</taxon>
        <taxon>Spermatophyta</taxon>
        <taxon>Magnoliopsida</taxon>
        <taxon>Liliopsida</taxon>
        <taxon>Araceae</taxon>
        <taxon>Lemnoideae</taxon>
        <taxon>Spirodela</taxon>
    </lineage>
</organism>
<evidence type="ECO:0008006" key="3">
    <source>
        <dbReference type="Google" id="ProtNLM"/>
    </source>
</evidence>
<proteinExistence type="predicted"/>
<sequence>MKDFNSVLCHCFFSFPFSKKFGKKKNKS</sequence>
<evidence type="ECO:0000313" key="1">
    <source>
        <dbReference type="EMBL" id="CAA6674071.1"/>
    </source>
</evidence>
<evidence type="ECO:0000313" key="2">
    <source>
        <dbReference type="Proteomes" id="UP001189122"/>
    </source>
</evidence>
<gene>
    <name evidence="1" type="ORF">SI7747_UN020429</name>
</gene>
<keyword evidence="2" id="KW-1185">Reference proteome</keyword>